<evidence type="ECO:0000313" key="5">
    <source>
        <dbReference type="Proteomes" id="UP001223144"/>
    </source>
</evidence>
<dbReference type="Proteomes" id="UP001223144">
    <property type="component" value="Unassembled WGS sequence"/>
</dbReference>
<feature type="domain" description="OmpR/PhoB-type" evidence="3">
    <location>
        <begin position="1"/>
        <end position="99"/>
    </location>
</feature>
<dbReference type="Pfam" id="PF00486">
    <property type="entry name" value="Trans_reg_C"/>
    <property type="match status" value="1"/>
</dbReference>
<dbReference type="InterPro" id="IPR036388">
    <property type="entry name" value="WH-like_DNA-bd_sf"/>
</dbReference>
<evidence type="ECO:0000313" key="4">
    <source>
        <dbReference type="EMBL" id="MDH2388990.1"/>
    </source>
</evidence>
<keyword evidence="1 2" id="KW-0238">DNA-binding</keyword>
<protein>
    <submittedName>
        <fullName evidence="4">Winged helix-turn-helix domain-containing protein</fullName>
    </submittedName>
</protein>
<dbReference type="PANTHER" id="PTHR35807">
    <property type="entry name" value="TRANSCRIPTIONAL REGULATOR REDD-RELATED"/>
    <property type="match status" value="1"/>
</dbReference>
<proteinExistence type="predicted"/>
<dbReference type="InterPro" id="IPR016032">
    <property type="entry name" value="Sig_transdc_resp-reg_C-effctor"/>
</dbReference>
<keyword evidence="5" id="KW-1185">Reference proteome</keyword>
<feature type="DNA-binding region" description="OmpR/PhoB-type" evidence="2">
    <location>
        <begin position="1"/>
        <end position="99"/>
    </location>
</feature>
<comment type="caution">
    <text evidence="4">The sequence shown here is derived from an EMBL/GenBank/DDBJ whole genome shotgun (WGS) entry which is preliminary data.</text>
</comment>
<organism evidence="4 5">
    <name type="scientific">Streptomyces chengmaiensis</name>
    <dbReference type="NCBI Taxonomy" id="3040919"/>
    <lineage>
        <taxon>Bacteria</taxon>
        <taxon>Bacillati</taxon>
        <taxon>Actinomycetota</taxon>
        <taxon>Actinomycetes</taxon>
        <taxon>Kitasatosporales</taxon>
        <taxon>Streptomycetaceae</taxon>
        <taxon>Streptomyces</taxon>
    </lineage>
</organism>
<dbReference type="SUPFAM" id="SSF46894">
    <property type="entry name" value="C-terminal effector domain of the bipartite response regulators"/>
    <property type="match status" value="1"/>
</dbReference>
<gene>
    <name evidence="4" type="ORF">QCN29_09345</name>
</gene>
<evidence type="ECO:0000256" key="2">
    <source>
        <dbReference type="PROSITE-ProRule" id="PRU01091"/>
    </source>
</evidence>
<name>A0ABT6HL10_9ACTN</name>
<dbReference type="EMBL" id="JARWBG010000007">
    <property type="protein sequence ID" value="MDH2388990.1"/>
    <property type="molecule type" value="Genomic_DNA"/>
</dbReference>
<dbReference type="PROSITE" id="PS51755">
    <property type="entry name" value="OMPR_PHOB"/>
    <property type="match status" value="1"/>
</dbReference>
<reference evidence="4 5" key="1">
    <citation type="submission" date="2023-04" db="EMBL/GenBank/DDBJ databases">
        <title>Streptomyces chengmaiensis sp. nov. isolated from the stem of mangrove plant in Hainan.</title>
        <authorList>
            <person name="Huang X."/>
            <person name="Zhou S."/>
            <person name="Chu X."/>
            <person name="Xie Y."/>
            <person name="Lin Y."/>
        </authorList>
    </citation>
    <scope>NUCLEOTIDE SEQUENCE [LARGE SCALE GENOMIC DNA]</scope>
    <source>
        <strain evidence="4 5">HNM0663</strain>
    </source>
</reference>
<evidence type="ECO:0000259" key="3">
    <source>
        <dbReference type="PROSITE" id="PS51755"/>
    </source>
</evidence>
<dbReference type="InterPro" id="IPR051677">
    <property type="entry name" value="AfsR-DnrI-RedD_regulator"/>
</dbReference>
<sequence length="99" mass="10489">MGEQLCFAVLGPVRGWRGPDEIDLGPPKQRAVLATLLLGEGAHVSVQTLVDAVWGTGSPGSALSSLRSYVYRLRQLLGPTAIRSMRTATGSPPRPPHST</sequence>
<dbReference type="RefSeq" id="WP_279927265.1">
    <property type="nucleotide sequence ID" value="NZ_JARWBG010000007.1"/>
</dbReference>
<dbReference type="PANTHER" id="PTHR35807:SF1">
    <property type="entry name" value="TRANSCRIPTIONAL REGULATOR REDD"/>
    <property type="match status" value="1"/>
</dbReference>
<dbReference type="Gene3D" id="1.10.10.10">
    <property type="entry name" value="Winged helix-like DNA-binding domain superfamily/Winged helix DNA-binding domain"/>
    <property type="match status" value="1"/>
</dbReference>
<dbReference type="InterPro" id="IPR001867">
    <property type="entry name" value="OmpR/PhoB-type_DNA-bd"/>
</dbReference>
<accession>A0ABT6HL10</accession>
<evidence type="ECO:0000256" key="1">
    <source>
        <dbReference type="ARBA" id="ARBA00023125"/>
    </source>
</evidence>